<dbReference type="EMBL" id="KQ474081">
    <property type="protein sequence ID" value="KPV74040.1"/>
    <property type="molecule type" value="Genomic_DNA"/>
</dbReference>
<evidence type="ECO:0000259" key="3">
    <source>
        <dbReference type="PROSITE" id="PS50181"/>
    </source>
</evidence>
<feature type="region of interest" description="Disordered" evidence="2">
    <location>
        <begin position="1"/>
        <end position="93"/>
    </location>
</feature>
<sequence>MSARTRTARKSTANTFSYAELPSSGDEDEDEELSESGRGGGGRNSKAKGPTKRAKGKAKAVEVDDGDEGDEDVQPRKKARGPAKGKQRKHNKAKGQLEVFKTLPVEMITEIFSHLYPNDLLALSMVNKEYRALLTAKSSARLWKAARDKLKLPDVVTDHFSEVQYASLVFGRNCQICGISKYVSLDGRLRLRACKSCRTQHFVKLSSIERTHPDVLAKLHPRAQDVVIKSGGYVLLSDLYRATVILKDLEDQDEDDDIAEGNVAAPLAPSPTPSSGRRRSSRARSFKTWTPRQDDMSDNEDDSASPYTRRVNEYIVARSALFKEINEHARNIAVAYKTVQDHVRMVGWEVHRQRYNRIRFKQLVDKILDLDLGYGAYDFYGSWSRSKLVTSPDPLTDEEWVRIKPELLALLDRDKERLTKQVARFKAKSEQRKRKESLRPLYEKLCASLPKPARPFVPLFLDFLLLPSVKALWGDNDDVEAMKQAWTMALEDIKDEVDQFRLDLVAHARSLVLEATTDPDDLSHGLDADDLDGDLDKFFSLAASFVCCDFGYCRRPSKREYTWPPRHQISKAHRKFRNIGPLVDVLKHLRKYHDDDYIPYSGHGVNAQPQFHISLPLEVACAASALLEVNQLDPSTAGVAELDRAGKSVRKYVWENHSSTWRNYSGESAWFDLLYAVKKEGQRLARLKPPVYLDPPVVVMNPARNGVAPAASDDDQQEQLDEAD</sequence>
<reference evidence="4 5" key="1">
    <citation type="journal article" date="2015" name="Front. Microbiol.">
        <title>Genome sequence of the plant growth promoting endophytic yeast Rhodotorula graminis WP1.</title>
        <authorList>
            <person name="Firrincieli A."/>
            <person name="Otillar R."/>
            <person name="Salamov A."/>
            <person name="Schmutz J."/>
            <person name="Khan Z."/>
            <person name="Redman R.S."/>
            <person name="Fleck N.D."/>
            <person name="Lindquist E."/>
            <person name="Grigoriev I.V."/>
            <person name="Doty S.L."/>
        </authorList>
    </citation>
    <scope>NUCLEOTIDE SEQUENCE [LARGE SCALE GENOMIC DNA]</scope>
    <source>
        <strain evidence="4 5">WP1</strain>
    </source>
</reference>
<dbReference type="GeneID" id="28975039"/>
<feature type="coiled-coil region" evidence="1">
    <location>
        <begin position="408"/>
        <end position="435"/>
    </location>
</feature>
<feature type="compositionally biased region" description="Basic residues" evidence="2">
    <location>
        <begin position="76"/>
        <end position="93"/>
    </location>
</feature>
<dbReference type="AlphaFoldDB" id="A0A0P9EK47"/>
<feature type="compositionally biased region" description="Acidic residues" evidence="2">
    <location>
        <begin position="63"/>
        <end position="72"/>
    </location>
</feature>
<gene>
    <name evidence="4" type="ORF">RHOBADRAFT_45337</name>
</gene>
<feature type="region of interest" description="Disordered" evidence="2">
    <location>
        <begin position="704"/>
        <end position="724"/>
    </location>
</feature>
<evidence type="ECO:0000256" key="1">
    <source>
        <dbReference type="SAM" id="Coils"/>
    </source>
</evidence>
<dbReference type="InterPro" id="IPR001810">
    <property type="entry name" value="F-box_dom"/>
</dbReference>
<feature type="region of interest" description="Disordered" evidence="2">
    <location>
        <begin position="261"/>
        <end position="305"/>
    </location>
</feature>
<dbReference type="InterPro" id="IPR036047">
    <property type="entry name" value="F-box-like_dom_sf"/>
</dbReference>
<proteinExistence type="predicted"/>
<feature type="domain" description="F-box" evidence="3">
    <location>
        <begin position="97"/>
        <end position="146"/>
    </location>
</feature>
<protein>
    <recommendedName>
        <fullName evidence="3">F-box domain-containing protein</fullName>
    </recommendedName>
</protein>
<organism evidence="4 5">
    <name type="scientific">Rhodotorula graminis (strain WP1)</name>
    <dbReference type="NCBI Taxonomy" id="578459"/>
    <lineage>
        <taxon>Eukaryota</taxon>
        <taxon>Fungi</taxon>
        <taxon>Dikarya</taxon>
        <taxon>Basidiomycota</taxon>
        <taxon>Pucciniomycotina</taxon>
        <taxon>Microbotryomycetes</taxon>
        <taxon>Sporidiobolales</taxon>
        <taxon>Sporidiobolaceae</taxon>
        <taxon>Rhodotorula</taxon>
    </lineage>
</organism>
<dbReference type="OMA" id="WESARVV"/>
<feature type="compositionally biased region" description="Acidic residues" evidence="2">
    <location>
        <begin position="712"/>
        <end position="724"/>
    </location>
</feature>
<dbReference type="Gene3D" id="1.20.1280.50">
    <property type="match status" value="1"/>
</dbReference>
<dbReference type="SUPFAM" id="SSF81383">
    <property type="entry name" value="F-box domain"/>
    <property type="match status" value="1"/>
</dbReference>
<evidence type="ECO:0000313" key="5">
    <source>
        <dbReference type="Proteomes" id="UP000053890"/>
    </source>
</evidence>
<name>A0A0P9EK47_RHOGW</name>
<feature type="compositionally biased region" description="Basic residues" evidence="2">
    <location>
        <begin position="45"/>
        <end position="58"/>
    </location>
</feature>
<keyword evidence="5" id="KW-1185">Reference proteome</keyword>
<dbReference type="RefSeq" id="XP_018270089.1">
    <property type="nucleotide sequence ID" value="XM_018414591.1"/>
</dbReference>
<evidence type="ECO:0000313" key="4">
    <source>
        <dbReference type="EMBL" id="KPV74040.1"/>
    </source>
</evidence>
<feature type="compositionally biased region" description="Acidic residues" evidence="2">
    <location>
        <begin position="25"/>
        <end position="34"/>
    </location>
</feature>
<evidence type="ECO:0000256" key="2">
    <source>
        <dbReference type="SAM" id="MobiDB-lite"/>
    </source>
</evidence>
<dbReference type="PROSITE" id="PS50181">
    <property type="entry name" value="FBOX"/>
    <property type="match status" value="1"/>
</dbReference>
<dbReference type="Proteomes" id="UP000053890">
    <property type="component" value="Unassembled WGS sequence"/>
</dbReference>
<keyword evidence="1" id="KW-0175">Coiled coil</keyword>
<feature type="compositionally biased region" description="Basic residues" evidence="2">
    <location>
        <begin position="276"/>
        <end position="285"/>
    </location>
</feature>
<accession>A0A0P9EK47</accession>
<dbReference type="OrthoDB" id="2322499at2759"/>